<evidence type="ECO:0000313" key="1">
    <source>
        <dbReference type="EMBL" id="PWG15622.1"/>
    </source>
</evidence>
<organism evidence="1 2">
    <name type="scientific">Salibaculum griseiflavum</name>
    <dbReference type="NCBI Taxonomy" id="1914409"/>
    <lineage>
        <taxon>Bacteria</taxon>
        <taxon>Pseudomonadati</taxon>
        <taxon>Pseudomonadota</taxon>
        <taxon>Alphaproteobacteria</taxon>
        <taxon>Rhodobacterales</taxon>
        <taxon>Roseobacteraceae</taxon>
        <taxon>Salibaculum</taxon>
    </lineage>
</organism>
<proteinExistence type="predicted"/>
<gene>
    <name evidence="1" type="ORF">DFK10_15875</name>
</gene>
<name>A0A2V1P2T3_9RHOB</name>
<keyword evidence="2" id="KW-1185">Reference proteome</keyword>
<accession>A0A2V1P2T3</accession>
<dbReference type="EMBL" id="QETF01000030">
    <property type="protein sequence ID" value="PWG15622.1"/>
    <property type="molecule type" value="Genomic_DNA"/>
</dbReference>
<reference evidence="2" key="1">
    <citation type="submission" date="2018-05" db="EMBL/GenBank/DDBJ databases">
        <authorList>
            <person name="Du Z."/>
            <person name="Wang X."/>
        </authorList>
    </citation>
    <scope>NUCLEOTIDE SEQUENCE [LARGE SCALE GENOMIC DNA]</scope>
    <source>
        <strain evidence="2">WDS4C29</strain>
    </source>
</reference>
<sequence>MWTKPVLTSLEQHYRIWRVHQEQPDLNYIQLADAVGVMRAYEDNLETRNKKSAVASRMIKQAKFMIDQAVHGRFPVMNQKQLDAGMGKFPQIPPSGLPDEEASRRAILATIDDMFEDDPAKAAEMKAALFPELYGDK</sequence>
<protein>
    <submittedName>
        <fullName evidence="1">Uncharacterized protein</fullName>
    </submittedName>
</protein>
<evidence type="ECO:0000313" key="2">
    <source>
        <dbReference type="Proteomes" id="UP000245293"/>
    </source>
</evidence>
<dbReference type="AlphaFoldDB" id="A0A2V1P2T3"/>
<dbReference type="Proteomes" id="UP000245293">
    <property type="component" value="Unassembled WGS sequence"/>
</dbReference>
<comment type="caution">
    <text evidence="1">The sequence shown here is derived from an EMBL/GenBank/DDBJ whole genome shotgun (WGS) entry which is preliminary data.</text>
</comment>